<comment type="caution">
    <text evidence="1">The sequence shown here is derived from an EMBL/GenBank/DDBJ whole genome shotgun (WGS) entry which is preliminary data.</text>
</comment>
<dbReference type="Proteomes" id="UP001162992">
    <property type="component" value="Chromosome 10"/>
</dbReference>
<protein>
    <submittedName>
        <fullName evidence="1">Uncharacterized protein</fullName>
    </submittedName>
</protein>
<sequence>MTLGFIAAFDDTLSTVIISSNGIHPLLDALTNEHEDHIKSASVWSLGQIGRHSPVHALAVAEAGVLSKLVLNFLSSSSSEDLQTKCRKALKAVIEHLIHLPALDSLLQGPSLPESTLKLVLAQLAKILPLDPDLRTKFVTSGGFEKLQQLPIGPESDLKDFLNSINNAYPFEIVQYYSPGYSEVLLQKLTTGKPSAVGI</sequence>
<gene>
    <name evidence="1" type="ORF">O6H91_10G027600</name>
</gene>
<evidence type="ECO:0000313" key="2">
    <source>
        <dbReference type="Proteomes" id="UP001162992"/>
    </source>
</evidence>
<evidence type="ECO:0000313" key="1">
    <source>
        <dbReference type="EMBL" id="KAJ7540712.1"/>
    </source>
</evidence>
<name>A0ACC2CFE1_DIPCM</name>
<proteinExistence type="predicted"/>
<dbReference type="EMBL" id="CM055101">
    <property type="protein sequence ID" value="KAJ7540712.1"/>
    <property type="molecule type" value="Genomic_DNA"/>
</dbReference>
<keyword evidence="2" id="KW-1185">Reference proteome</keyword>
<reference evidence="2" key="1">
    <citation type="journal article" date="2024" name="Proc. Natl. Acad. Sci. U.S.A.">
        <title>Extraordinary preservation of gene collinearity over three hundred million years revealed in homosporous lycophytes.</title>
        <authorList>
            <person name="Li C."/>
            <person name="Wickell D."/>
            <person name="Kuo L.Y."/>
            <person name="Chen X."/>
            <person name="Nie B."/>
            <person name="Liao X."/>
            <person name="Peng D."/>
            <person name="Ji J."/>
            <person name="Jenkins J."/>
            <person name="Williams M."/>
            <person name="Shu S."/>
            <person name="Plott C."/>
            <person name="Barry K."/>
            <person name="Rajasekar S."/>
            <person name="Grimwood J."/>
            <person name="Han X."/>
            <person name="Sun S."/>
            <person name="Hou Z."/>
            <person name="He W."/>
            <person name="Dai G."/>
            <person name="Sun C."/>
            <person name="Schmutz J."/>
            <person name="Leebens-Mack J.H."/>
            <person name="Li F.W."/>
            <person name="Wang L."/>
        </authorList>
    </citation>
    <scope>NUCLEOTIDE SEQUENCE [LARGE SCALE GENOMIC DNA]</scope>
    <source>
        <strain evidence="2">cv. PW_Plant_1</strain>
    </source>
</reference>
<organism evidence="1 2">
    <name type="scientific">Diphasiastrum complanatum</name>
    <name type="common">Issler's clubmoss</name>
    <name type="synonym">Lycopodium complanatum</name>
    <dbReference type="NCBI Taxonomy" id="34168"/>
    <lineage>
        <taxon>Eukaryota</taxon>
        <taxon>Viridiplantae</taxon>
        <taxon>Streptophyta</taxon>
        <taxon>Embryophyta</taxon>
        <taxon>Tracheophyta</taxon>
        <taxon>Lycopodiopsida</taxon>
        <taxon>Lycopodiales</taxon>
        <taxon>Lycopodiaceae</taxon>
        <taxon>Lycopodioideae</taxon>
        <taxon>Diphasiastrum</taxon>
    </lineage>
</organism>
<accession>A0ACC2CFE1</accession>